<keyword evidence="3" id="KW-1185">Reference proteome</keyword>
<feature type="compositionally biased region" description="Low complexity" evidence="1">
    <location>
        <begin position="146"/>
        <end position="155"/>
    </location>
</feature>
<dbReference type="PANTHER" id="PTHR27006:SF606">
    <property type="entry name" value="INTERLEUKIN-1 RECEPTOR-ASSOCIATED KINASE 4"/>
    <property type="match status" value="1"/>
</dbReference>
<sequence length="228" mass="25446">MYKSTWFWVWDALWKRGKAPNFLSEIYEAGAKLPEYDFATIAAATNQFSHSNKIGRGGYNPVYKLWNEAKMLHLVDEFIEGAFSEEEALRCIQVGLLCTQQNRHHQPTISSVLKMLLSEELHLETQEKVVKAAAADKVNFSYISASNSASDNSESPPLAIETSQKDDHNVMTNSFSGSAATFEKDNTLSPLLNPLIESAATFESNHTPDPLTNPSIDNDDINTPKYVQ</sequence>
<dbReference type="EMBL" id="JAYDYQ010002688">
    <property type="protein sequence ID" value="KAK4477561.1"/>
    <property type="molecule type" value="Genomic_DNA"/>
</dbReference>
<feature type="region of interest" description="Disordered" evidence="1">
    <location>
        <begin position="199"/>
        <end position="228"/>
    </location>
</feature>
<feature type="region of interest" description="Disordered" evidence="1">
    <location>
        <begin position="146"/>
        <end position="168"/>
    </location>
</feature>
<dbReference type="Proteomes" id="UP001291926">
    <property type="component" value="Unassembled WGS sequence"/>
</dbReference>
<name>A0ABR0CM78_9LAMI</name>
<proteinExistence type="predicted"/>
<reference evidence="2 3" key="1">
    <citation type="journal article" date="2023" name="bioRxiv">
        <title>Genome report: Whole genome sequence and annotation of Penstemon davidsonii.</title>
        <authorList>
            <person name="Ostevik K.L."/>
            <person name="Alabady M."/>
            <person name="Zhang M."/>
            <person name="Rausher M.D."/>
        </authorList>
    </citation>
    <scope>NUCLEOTIDE SEQUENCE [LARGE SCALE GENOMIC DNA]</scope>
    <source>
        <strain evidence="2">DNT005</strain>
        <tissue evidence="2">Whole leaf</tissue>
    </source>
</reference>
<organism evidence="2 3">
    <name type="scientific">Penstemon davidsonii</name>
    <dbReference type="NCBI Taxonomy" id="160366"/>
    <lineage>
        <taxon>Eukaryota</taxon>
        <taxon>Viridiplantae</taxon>
        <taxon>Streptophyta</taxon>
        <taxon>Embryophyta</taxon>
        <taxon>Tracheophyta</taxon>
        <taxon>Spermatophyta</taxon>
        <taxon>Magnoliopsida</taxon>
        <taxon>eudicotyledons</taxon>
        <taxon>Gunneridae</taxon>
        <taxon>Pentapetalae</taxon>
        <taxon>asterids</taxon>
        <taxon>lamiids</taxon>
        <taxon>Lamiales</taxon>
        <taxon>Plantaginaceae</taxon>
        <taxon>Cheloneae</taxon>
        <taxon>Penstemon</taxon>
    </lineage>
</organism>
<feature type="compositionally biased region" description="Polar residues" evidence="1">
    <location>
        <begin position="201"/>
        <end position="216"/>
    </location>
</feature>
<evidence type="ECO:0000313" key="2">
    <source>
        <dbReference type="EMBL" id="KAK4477561.1"/>
    </source>
</evidence>
<comment type="caution">
    <text evidence="2">The sequence shown here is derived from an EMBL/GenBank/DDBJ whole genome shotgun (WGS) entry which is preliminary data.</text>
</comment>
<dbReference type="Gene3D" id="3.30.200.20">
    <property type="entry name" value="Phosphorylase Kinase, domain 1"/>
    <property type="match status" value="1"/>
</dbReference>
<evidence type="ECO:0000313" key="3">
    <source>
        <dbReference type="Proteomes" id="UP001291926"/>
    </source>
</evidence>
<evidence type="ECO:0000256" key="1">
    <source>
        <dbReference type="SAM" id="MobiDB-lite"/>
    </source>
</evidence>
<protein>
    <submittedName>
        <fullName evidence="2">Uncharacterized protein</fullName>
    </submittedName>
</protein>
<accession>A0ABR0CM78</accession>
<gene>
    <name evidence="2" type="ORF">RD792_016793</name>
</gene>
<dbReference type="PANTHER" id="PTHR27006">
    <property type="entry name" value="PROMASTIGOTE SURFACE ANTIGEN PROTEIN PSA"/>
    <property type="match status" value="1"/>
</dbReference>